<protein>
    <submittedName>
        <fullName evidence="4">Cation efflux system protein CusC</fullName>
    </submittedName>
</protein>
<dbReference type="PANTHER" id="PTHR30203:SF33">
    <property type="entry name" value="BLR4455 PROTEIN"/>
    <property type="match status" value="1"/>
</dbReference>
<feature type="region of interest" description="Disordered" evidence="2">
    <location>
        <begin position="617"/>
        <end position="680"/>
    </location>
</feature>
<dbReference type="KEGG" id="mri:Mal4_20750"/>
<keyword evidence="3" id="KW-0732">Signal</keyword>
<dbReference type="EMBL" id="CP036275">
    <property type="protein sequence ID" value="QDU37758.1"/>
    <property type="molecule type" value="Genomic_DNA"/>
</dbReference>
<proteinExistence type="inferred from homology"/>
<keyword evidence="5" id="KW-1185">Reference proteome</keyword>
<feature type="compositionally biased region" description="Pro residues" evidence="2">
    <location>
        <begin position="106"/>
        <end position="117"/>
    </location>
</feature>
<accession>A0A517Z5I9</accession>
<dbReference type="InterPro" id="IPR003423">
    <property type="entry name" value="OMP_efflux"/>
</dbReference>
<name>A0A517Z5I9_9PLAN</name>
<gene>
    <name evidence="4" type="primary">cusC</name>
    <name evidence="4" type="ORF">Mal4_20750</name>
</gene>
<dbReference type="Gene3D" id="2.20.200.10">
    <property type="entry name" value="Outer membrane efflux proteins (OEP)"/>
    <property type="match status" value="1"/>
</dbReference>
<dbReference type="Proteomes" id="UP000320496">
    <property type="component" value="Chromosome"/>
</dbReference>
<dbReference type="SUPFAM" id="SSF56954">
    <property type="entry name" value="Outer membrane efflux proteins (OEP)"/>
    <property type="match status" value="1"/>
</dbReference>
<dbReference type="GO" id="GO:0015562">
    <property type="term" value="F:efflux transmembrane transporter activity"/>
    <property type="evidence" value="ECO:0007669"/>
    <property type="project" value="InterPro"/>
</dbReference>
<feature type="region of interest" description="Disordered" evidence="2">
    <location>
        <begin position="52"/>
        <end position="73"/>
    </location>
</feature>
<feature type="signal peptide" evidence="3">
    <location>
        <begin position="1"/>
        <end position="25"/>
    </location>
</feature>
<evidence type="ECO:0000256" key="1">
    <source>
        <dbReference type="ARBA" id="ARBA00007613"/>
    </source>
</evidence>
<sequence precursor="true">MWHRYRVSTVLGALLLLQSAGCALSREQVWTAPETPHGRAEYAPHFRITETPVDQPTTASSSPGRANVSPPAEVAADDVVRLGEPSRPSAVEPASWQKLQDLPDLVIPPPAAAPPPAVASGEESQEPPPAYPPYSPDIDGGNLATATEQIVVPVPPPPQGWVKRLLNRVGCADDETPEPLLIEAAYFSSSGEVPAPDRWWTTFNNWDLNRQIEYSLGENLTLASALQRLRAAAALARREESDLLPDLNGVSNAEGTFRSFGPDDGLFSLGLDASYQVDLWGQIESRVEAEWLRASATREDYHAIALTLSAEIARAWFSLIEAHAQLELLDEQLETNLLGLKLQETRFRGGDERVGSADVLRQRQLVESTREQMVIARSRVDVLEHRLAVLEGRPPQDATYDVGSSLPALQPLPSTGLPSGLVHRRPDVRRDYLALLAADRDLAAAITDRYPRLDLGGSLTTLATRSTNLLQDWVFVIAGQVFAPILDGGQRQAEIDRTDAVLRQLIADYGQTVLVAFSEVEDALALEYYQSQRVESLQKQYDLARQASKELRDRYFGFGEEIGETEYLDVLTATTTEQRLQRDILSARLNLILTRISLYLALAGGFDPNPQYHLGIGPPHTVIDERPFQATNSTPLDTDPGLDRRLPLHLRSGGSHDRGDQPDATDRTADRGHAEVGSAR</sequence>
<feature type="compositionally biased region" description="Pro residues" evidence="2">
    <location>
        <begin position="126"/>
        <end position="135"/>
    </location>
</feature>
<feature type="compositionally biased region" description="Basic and acidic residues" evidence="2">
    <location>
        <begin position="654"/>
        <end position="674"/>
    </location>
</feature>
<evidence type="ECO:0000256" key="2">
    <source>
        <dbReference type="SAM" id="MobiDB-lite"/>
    </source>
</evidence>
<evidence type="ECO:0000313" key="4">
    <source>
        <dbReference type="EMBL" id="QDU37758.1"/>
    </source>
</evidence>
<dbReference type="InterPro" id="IPR010131">
    <property type="entry name" value="MdtP/NodT-like"/>
</dbReference>
<evidence type="ECO:0000256" key="3">
    <source>
        <dbReference type="SAM" id="SignalP"/>
    </source>
</evidence>
<feature type="chain" id="PRO_5021957063" evidence="3">
    <location>
        <begin position="26"/>
        <end position="680"/>
    </location>
</feature>
<dbReference type="Gene3D" id="1.20.1600.10">
    <property type="entry name" value="Outer membrane efflux proteins (OEP)"/>
    <property type="match status" value="1"/>
</dbReference>
<dbReference type="Pfam" id="PF02321">
    <property type="entry name" value="OEP"/>
    <property type="match status" value="2"/>
</dbReference>
<dbReference type="RefSeq" id="WP_197444292.1">
    <property type="nucleotide sequence ID" value="NZ_CP036275.1"/>
</dbReference>
<comment type="similarity">
    <text evidence="1">Belongs to the outer membrane factor (OMF) (TC 1.B.17) family.</text>
</comment>
<evidence type="ECO:0000313" key="5">
    <source>
        <dbReference type="Proteomes" id="UP000320496"/>
    </source>
</evidence>
<dbReference type="AlphaFoldDB" id="A0A517Z5I9"/>
<dbReference type="PANTHER" id="PTHR30203">
    <property type="entry name" value="OUTER MEMBRANE CATION EFFLUX PROTEIN"/>
    <property type="match status" value="1"/>
</dbReference>
<reference evidence="4 5" key="1">
    <citation type="submission" date="2019-02" db="EMBL/GenBank/DDBJ databases">
        <title>Deep-cultivation of Planctomycetes and their phenomic and genomic characterization uncovers novel biology.</title>
        <authorList>
            <person name="Wiegand S."/>
            <person name="Jogler M."/>
            <person name="Boedeker C."/>
            <person name="Pinto D."/>
            <person name="Vollmers J."/>
            <person name="Rivas-Marin E."/>
            <person name="Kohn T."/>
            <person name="Peeters S.H."/>
            <person name="Heuer A."/>
            <person name="Rast P."/>
            <person name="Oberbeckmann S."/>
            <person name="Bunk B."/>
            <person name="Jeske O."/>
            <person name="Meyerdierks A."/>
            <person name="Storesund J.E."/>
            <person name="Kallscheuer N."/>
            <person name="Luecker S."/>
            <person name="Lage O.M."/>
            <person name="Pohl T."/>
            <person name="Merkel B.J."/>
            <person name="Hornburger P."/>
            <person name="Mueller R.-W."/>
            <person name="Bruemmer F."/>
            <person name="Labrenz M."/>
            <person name="Spormann A.M."/>
            <person name="Op den Camp H."/>
            <person name="Overmann J."/>
            <person name="Amann R."/>
            <person name="Jetten M.S.M."/>
            <person name="Mascher T."/>
            <person name="Medema M.H."/>
            <person name="Devos D.P."/>
            <person name="Kaster A.-K."/>
            <person name="Ovreas L."/>
            <person name="Rohde M."/>
            <person name="Galperin M.Y."/>
            <person name="Jogler C."/>
        </authorList>
    </citation>
    <scope>NUCLEOTIDE SEQUENCE [LARGE SCALE GENOMIC DNA]</scope>
    <source>
        <strain evidence="4 5">Mal4</strain>
    </source>
</reference>
<organism evidence="4 5">
    <name type="scientific">Maioricimonas rarisocia</name>
    <dbReference type="NCBI Taxonomy" id="2528026"/>
    <lineage>
        <taxon>Bacteria</taxon>
        <taxon>Pseudomonadati</taxon>
        <taxon>Planctomycetota</taxon>
        <taxon>Planctomycetia</taxon>
        <taxon>Planctomycetales</taxon>
        <taxon>Planctomycetaceae</taxon>
        <taxon>Maioricimonas</taxon>
    </lineage>
</organism>
<feature type="region of interest" description="Disordered" evidence="2">
    <location>
        <begin position="105"/>
        <end position="142"/>
    </location>
</feature>
<feature type="compositionally biased region" description="Polar residues" evidence="2">
    <location>
        <begin position="52"/>
        <end position="64"/>
    </location>
</feature>